<evidence type="ECO:0000313" key="3">
    <source>
        <dbReference type="Proteomes" id="UP000570678"/>
    </source>
</evidence>
<comment type="caution">
    <text evidence="2">The sequence shown here is derived from an EMBL/GenBank/DDBJ whole genome shotgun (WGS) entry which is preliminary data.</text>
</comment>
<dbReference type="RefSeq" id="WP_157116594.1">
    <property type="nucleotide sequence ID" value="NZ_JAAXOT010000006.1"/>
</dbReference>
<dbReference type="EMBL" id="JAAXOT010000006">
    <property type="protein sequence ID" value="NKY57295.1"/>
    <property type="molecule type" value="Genomic_DNA"/>
</dbReference>
<sequence>MRYEASLEGIRAWPVRRLRAKERGGGDLPPHRHPNGKRWGTVAYPAGACPARGEPPDPARELAGGLTQRPSDVPLQRLATDLEPYPVADGWFNPIAGALPAGQTNEWRRMHRGLDRVTRLTVLTDLAELQRWLPLVRRFSYVLPPPGGWPGRRRVTSST</sequence>
<evidence type="ECO:0000313" key="2">
    <source>
        <dbReference type="EMBL" id="NKY57295.1"/>
    </source>
</evidence>
<organism evidence="2 3">
    <name type="scientific">Nocardia flavorosea</name>
    <dbReference type="NCBI Taxonomy" id="53429"/>
    <lineage>
        <taxon>Bacteria</taxon>
        <taxon>Bacillati</taxon>
        <taxon>Actinomycetota</taxon>
        <taxon>Actinomycetes</taxon>
        <taxon>Mycobacteriales</taxon>
        <taxon>Nocardiaceae</taxon>
        <taxon>Nocardia</taxon>
    </lineage>
</organism>
<gene>
    <name evidence="2" type="ORF">HGA15_14240</name>
</gene>
<dbReference type="Proteomes" id="UP000570678">
    <property type="component" value="Unassembled WGS sequence"/>
</dbReference>
<reference evidence="2 3" key="1">
    <citation type="submission" date="2020-04" db="EMBL/GenBank/DDBJ databases">
        <title>MicrobeNet Type strains.</title>
        <authorList>
            <person name="Nicholson A.C."/>
        </authorList>
    </citation>
    <scope>NUCLEOTIDE SEQUENCE [LARGE SCALE GENOMIC DNA]</scope>
    <source>
        <strain evidence="2 3">JCM 3332</strain>
    </source>
</reference>
<dbReference type="AlphaFoldDB" id="A0A846YF14"/>
<feature type="region of interest" description="Disordered" evidence="1">
    <location>
        <begin position="50"/>
        <end position="71"/>
    </location>
</feature>
<evidence type="ECO:0000256" key="1">
    <source>
        <dbReference type="SAM" id="MobiDB-lite"/>
    </source>
</evidence>
<protein>
    <submittedName>
        <fullName evidence="2">Uncharacterized protein</fullName>
    </submittedName>
</protein>
<accession>A0A846YF14</accession>
<keyword evidence="3" id="KW-1185">Reference proteome</keyword>
<name>A0A846YF14_9NOCA</name>
<proteinExistence type="predicted"/>